<comment type="caution">
    <text evidence="1">The sequence shown here is derived from an EMBL/GenBank/DDBJ whole genome shotgun (WGS) entry which is preliminary data.</text>
</comment>
<organism evidence="1 2">
    <name type="scientific">Clarias magur</name>
    <name type="common">Asian catfish</name>
    <name type="synonym">Macropteronotus magur</name>
    <dbReference type="NCBI Taxonomy" id="1594786"/>
    <lineage>
        <taxon>Eukaryota</taxon>
        <taxon>Metazoa</taxon>
        <taxon>Chordata</taxon>
        <taxon>Craniata</taxon>
        <taxon>Vertebrata</taxon>
        <taxon>Euteleostomi</taxon>
        <taxon>Actinopterygii</taxon>
        <taxon>Neopterygii</taxon>
        <taxon>Teleostei</taxon>
        <taxon>Ostariophysi</taxon>
        <taxon>Siluriformes</taxon>
        <taxon>Clariidae</taxon>
        <taxon>Clarias</taxon>
    </lineage>
</organism>
<protein>
    <submittedName>
        <fullName evidence="1">Pentatricopeptide repeat-containing protein</fullName>
    </submittedName>
</protein>
<feature type="non-terminal residue" evidence="1">
    <location>
        <position position="56"/>
    </location>
</feature>
<dbReference type="AlphaFoldDB" id="A0A8J4TRU1"/>
<accession>A0A8J4TRU1</accession>
<name>A0A8J4TRU1_CLAMG</name>
<dbReference type="Proteomes" id="UP000727407">
    <property type="component" value="Unassembled WGS sequence"/>
</dbReference>
<evidence type="ECO:0000313" key="2">
    <source>
        <dbReference type="Proteomes" id="UP000727407"/>
    </source>
</evidence>
<feature type="non-terminal residue" evidence="1">
    <location>
        <position position="1"/>
    </location>
</feature>
<dbReference type="EMBL" id="QNUK01000134">
    <property type="protein sequence ID" value="KAF5900490.1"/>
    <property type="molecule type" value="Genomic_DNA"/>
</dbReference>
<gene>
    <name evidence="1" type="primary">Pcmp-e9</name>
    <name evidence="1" type="ORF">DAT39_009807</name>
</gene>
<keyword evidence="2" id="KW-1185">Reference proteome</keyword>
<reference evidence="1" key="1">
    <citation type="submission" date="2020-07" db="EMBL/GenBank/DDBJ databases">
        <title>Clarias magur genome sequencing, assembly and annotation.</title>
        <authorList>
            <person name="Kushwaha B."/>
            <person name="Kumar R."/>
            <person name="Das P."/>
            <person name="Joshi C.G."/>
            <person name="Kumar D."/>
            <person name="Nagpure N.S."/>
            <person name="Pandey M."/>
            <person name="Agarwal S."/>
            <person name="Srivastava S."/>
            <person name="Singh M."/>
            <person name="Sahoo L."/>
            <person name="Jayasankar P."/>
            <person name="Meher P.K."/>
            <person name="Koringa P.G."/>
            <person name="Iquebal M.A."/>
            <person name="Das S.P."/>
            <person name="Bit A."/>
            <person name="Patnaik S."/>
            <person name="Patel N."/>
            <person name="Shah T.M."/>
            <person name="Hinsu A."/>
            <person name="Jena J.K."/>
        </authorList>
    </citation>
    <scope>NUCLEOTIDE SEQUENCE</scope>
    <source>
        <strain evidence="1">CIFAMagur01</strain>
        <tissue evidence="1">Testis</tissue>
    </source>
</reference>
<sequence>KHVTSGDQESQQRKCRRMFRTLHQHHIISQRILGFRIGVRGVGLLDSRTFGSTGGA</sequence>
<proteinExistence type="predicted"/>
<evidence type="ECO:0000313" key="1">
    <source>
        <dbReference type="EMBL" id="KAF5900490.1"/>
    </source>
</evidence>